<evidence type="ECO:0000256" key="4">
    <source>
        <dbReference type="ARBA" id="ARBA00023242"/>
    </source>
</evidence>
<sequence>MPSKALRISPDIKPSPTKLHTLTALTPVPTESVASVAEKFTPTTVKHVKWTSTSIACCDDELGCDRGFPCANCVRARVQCVPATQVRRRRRFPERELLERLRRYEDLLRQNNVQFQPLHHSIVAKTPSSRDVRNHDTNDEKLERNSQGGGTPASETKYEAKTFWGVMNQMSADPEEDDTNESDKSNEHNKSRCSMREAVFRRAWEEVYDGGSQTLLLGSRKFDVKLSTLHPNQVEIFRLWQIYLDNVNPLLKVTHTPTLQARIIDAAADVTKIAPTLEALMFSIYCVAILSLTEDECRTMFGSPRDDLLKGYHFACQQALLNCDVLRTSDRDCLTALFLYLISVRQQTDPRSLSPVLGVAMRIALRMGIHSESSYTRCSILEGEMRRRLWWSLVMYDNRICEMADHRATNLLPTWDCRIPLNVNDFDLRPEMKTGPAAHGNPSEALFAVVRSDLGNFVRRSAFHLDFTNPALKVVAQEDPLPASGNLSSFERMIEGKYFASCNPENPLHFMTIWITRCHLAKNRLLEHYSQYSSGPQTDAQRDRVISHVHCMLECDTKLMNSPLTKGYQWFLFQYFPFPAYLHIAQDLKKRPTAGHAERSWTVLSDNYQARFGSMKNMDPLLESLARFVLQVWETREAALRDLDKPLEPPHIVSDIRSKLRQGSKRPTRTTEQSTSASTANINDSSMPTFMDLGGYALQYGLEESGLFSTGYLSTHGQPGMDLDLDQPDWTAVDWYSLQGRGW</sequence>
<feature type="region of interest" description="Disordered" evidence="5">
    <location>
        <begin position="171"/>
        <end position="192"/>
    </location>
</feature>
<dbReference type="EMBL" id="JACBAD010002129">
    <property type="protein sequence ID" value="KAF7113796.1"/>
    <property type="molecule type" value="Genomic_DNA"/>
</dbReference>
<dbReference type="GO" id="GO:0006351">
    <property type="term" value="P:DNA-templated transcription"/>
    <property type="evidence" value="ECO:0007669"/>
    <property type="project" value="InterPro"/>
</dbReference>
<evidence type="ECO:0000256" key="5">
    <source>
        <dbReference type="SAM" id="MobiDB-lite"/>
    </source>
</evidence>
<feature type="compositionally biased region" description="Polar residues" evidence="5">
    <location>
        <begin position="670"/>
        <end position="684"/>
    </location>
</feature>
<comment type="caution">
    <text evidence="7">The sequence shown here is derived from an EMBL/GenBank/DDBJ whole genome shotgun (WGS) entry which is preliminary data.</text>
</comment>
<dbReference type="Pfam" id="PF04082">
    <property type="entry name" value="Fungal_trans"/>
    <property type="match status" value="1"/>
</dbReference>
<dbReference type="GO" id="GO:0005634">
    <property type="term" value="C:nucleus"/>
    <property type="evidence" value="ECO:0007669"/>
    <property type="project" value="UniProtKB-SubCell"/>
</dbReference>
<reference evidence="7" key="1">
    <citation type="submission" date="2020-06" db="EMBL/GenBank/DDBJ databases">
        <title>Draft genome sequences of strains closely related to Aspergillus parafelis and Aspergillus hiratsukae.</title>
        <authorList>
            <person name="Dos Santos R.A.C."/>
            <person name="Rivero-Menendez O."/>
            <person name="Steenwyk J.L."/>
            <person name="Mead M.E."/>
            <person name="Goldman G.H."/>
            <person name="Alastruey-Izquierdo A."/>
            <person name="Rokas A."/>
        </authorList>
    </citation>
    <scope>NUCLEOTIDE SEQUENCE</scope>
    <source>
        <strain evidence="7">CNM-CM5793</strain>
    </source>
</reference>
<gene>
    <name evidence="7" type="ORF">CNMCM5793_004851</name>
</gene>
<keyword evidence="3" id="KW-0804">Transcription</keyword>
<dbReference type="GO" id="GO:0003677">
    <property type="term" value="F:DNA binding"/>
    <property type="evidence" value="ECO:0007669"/>
    <property type="project" value="InterPro"/>
</dbReference>
<dbReference type="InterPro" id="IPR007219">
    <property type="entry name" value="XnlR_reg_dom"/>
</dbReference>
<dbReference type="PANTHER" id="PTHR31001:SF45">
    <property type="entry name" value="ZN(II)2CYS6 TRANSCRIPTION FACTOR (EUROFUNG)"/>
    <property type="match status" value="1"/>
</dbReference>
<proteinExistence type="predicted"/>
<protein>
    <recommendedName>
        <fullName evidence="6">Xylanolytic transcriptional activator regulatory domain-containing protein</fullName>
    </recommendedName>
</protein>
<dbReference type="CDD" id="cd12148">
    <property type="entry name" value="fungal_TF_MHR"/>
    <property type="match status" value="1"/>
</dbReference>
<evidence type="ECO:0000256" key="2">
    <source>
        <dbReference type="ARBA" id="ARBA00023015"/>
    </source>
</evidence>
<dbReference type="GO" id="GO:0008270">
    <property type="term" value="F:zinc ion binding"/>
    <property type="evidence" value="ECO:0007669"/>
    <property type="project" value="InterPro"/>
</dbReference>
<evidence type="ECO:0000259" key="6">
    <source>
        <dbReference type="SMART" id="SM00906"/>
    </source>
</evidence>
<keyword evidence="4" id="KW-0539">Nucleus</keyword>
<evidence type="ECO:0000313" key="8">
    <source>
        <dbReference type="Proteomes" id="UP000630445"/>
    </source>
</evidence>
<dbReference type="Proteomes" id="UP000630445">
    <property type="component" value="Unassembled WGS sequence"/>
</dbReference>
<feature type="region of interest" description="Disordered" evidence="5">
    <location>
        <begin position="654"/>
        <end position="684"/>
    </location>
</feature>
<organism evidence="7 8">
    <name type="scientific">Aspergillus hiratsukae</name>
    <dbReference type="NCBI Taxonomy" id="1194566"/>
    <lineage>
        <taxon>Eukaryota</taxon>
        <taxon>Fungi</taxon>
        <taxon>Dikarya</taxon>
        <taxon>Ascomycota</taxon>
        <taxon>Pezizomycotina</taxon>
        <taxon>Eurotiomycetes</taxon>
        <taxon>Eurotiomycetidae</taxon>
        <taxon>Eurotiales</taxon>
        <taxon>Aspergillaceae</taxon>
        <taxon>Aspergillus</taxon>
        <taxon>Aspergillus subgen. Fumigati</taxon>
    </lineage>
</organism>
<feature type="compositionally biased region" description="Basic and acidic residues" evidence="5">
    <location>
        <begin position="181"/>
        <end position="192"/>
    </location>
</feature>
<dbReference type="InterPro" id="IPR050613">
    <property type="entry name" value="Sec_Metabolite_Reg"/>
</dbReference>
<feature type="compositionally biased region" description="Basic residues" evidence="5">
    <location>
        <begin position="659"/>
        <end position="668"/>
    </location>
</feature>
<comment type="subcellular location">
    <subcellularLocation>
        <location evidence="1">Nucleus</location>
    </subcellularLocation>
</comment>
<accession>A0A8H6P004</accession>
<dbReference type="OrthoDB" id="2269373at2759"/>
<evidence type="ECO:0000256" key="3">
    <source>
        <dbReference type="ARBA" id="ARBA00023163"/>
    </source>
</evidence>
<keyword evidence="2" id="KW-0805">Transcription regulation</keyword>
<name>A0A8H6P004_9EURO</name>
<keyword evidence="8" id="KW-1185">Reference proteome</keyword>
<evidence type="ECO:0000313" key="7">
    <source>
        <dbReference type="EMBL" id="KAF7113796.1"/>
    </source>
</evidence>
<dbReference type="AlphaFoldDB" id="A0A8H6P004"/>
<feature type="compositionally biased region" description="Basic and acidic residues" evidence="5">
    <location>
        <begin position="128"/>
        <end position="144"/>
    </location>
</feature>
<evidence type="ECO:0000256" key="1">
    <source>
        <dbReference type="ARBA" id="ARBA00004123"/>
    </source>
</evidence>
<feature type="domain" description="Xylanolytic transcriptional activator regulatory" evidence="6">
    <location>
        <begin position="353"/>
        <end position="426"/>
    </location>
</feature>
<feature type="region of interest" description="Disordered" evidence="5">
    <location>
        <begin position="119"/>
        <end position="155"/>
    </location>
</feature>
<dbReference type="PANTHER" id="PTHR31001">
    <property type="entry name" value="UNCHARACTERIZED TRANSCRIPTIONAL REGULATORY PROTEIN"/>
    <property type="match status" value="1"/>
</dbReference>
<dbReference type="SMART" id="SM00906">
    <property type="entry name" value="Fungal_trans"/>
    <property type="match status" value="1"/>
</dbReference>